<keyword evidence="3 7" id="KW-0732">Signal</keyword>
<proteinExistence type="inferred from homology"/>
<keyword evidence="5" id="KW-0564">Palmitate</keyword>
<dbReference type="EMBL" id="JBHUHX010000004">
    <property type="protein sequence ID" value="MFD2110741.1"/>
    <property type="molecule type" value="Genomic_DNA"/>
</dbReference>
<gene>
    <name evidence="8" type="ORF">ACFSJC_02660</name>
</gene>
<dbReference type="InterPro" id="IPR012556">
    <property type="entry name" value="Entericidin"/>
</dbReference>
<keyword evidence="4" id="KW-0472">Membrane</keyword>
<evidence type="ECO:0000256" key="6">
    <source>
        <dbReference type="ARBA" id="ARBA00023288"/>
    </source>
</evidence>
<dbReference type="PROSITE" id="PS51257">
    <property type="entry name" value="PROKAR_LIPOPROTEIN"/>
    <property type="match status" value="1"/>
</dbReference>
<feature type="chain" id="PRO_5046991267" evidence="7">
    <location>
        <begin position="17"/>
        <end position="49"/>
    </location>
</feature>
<keyword evidence="2" id="KW-1003">Cell membrane</keyword>
<protein>
    <submittedName>
        <fullName evidence="8">Entericidin A/B family lipoprotein</fullName>
    </submittedName>
</protein>
<evidence type="ECO:0000313" key="9">
    <source>
        <dbReference type="Proteomes" id="UP001597337"/>
    </source>
</evidence>
<organism evidence="8 9">
    <name type="scientific">Thiorhodococcus fuscus</name>
    <dbReference type="NCBI Taxonomy" id="527200"/>
    <lineage>
        <taxon>Bacteria</taxon>
        <taxon>Pseudomonadati</taxon>
        <taxon>Pseudomonadota</taxon>
        <taxon>Gammaproteobacteria</taxon>
        <taxon>Chromatiales</taxon>
        <taxon>Chromatiaceae</taxon>
        <taxon>Thiorhodococcus</taxon>
    </lineage>
</organism>
<dbReference type="Pfam" id="PF08085">
    <property type="entry name" value="Entericidin"/>
    <property type="match status" value="1"/>
</dbReference>
<sequence length="49" mass="5075">MMMKKLGALIFLIAMAGLSGCNTIEGAGKDIQSGGDAVSDTARDVKKEM</sequence>
<keyword evidence="6 8" id="KW-0449">Lipoprotein</keyword>
<evidence type="ECO:0000256" key="4">
    <source>
        <dbReference type="ARBA" id="ARBA00023136"/>
    </source>
</evidence>
<evidence type="ECO:0000256" key="7">
    <source>
        <dbReference type="SAM" id="SignalP"/>
    </source>
</evidence>
<evidence type="ECO:0000256" key="5">
    <source>
        <dbReference type="ARBA" id="ARBA00023139"/>
    </source>
</evidence>
<comment type="similarity">
    <text evidence="1">Belongs to the EcnA/EcnB lipoprotein family.</text>
</comment>
<evidence type="ECO:0000256" key="3">
    <source>
        <dbReference type="ARBA" id="ARBA00022729"/>
    </source>
</evidence>
<dbReference type="Proteomes" id="UP001597337">
    <property type="component" value="Unassembled WGS sequence"/>
</dbReference>
<accession>A0ABW4Y6U8</accession>
<feature type="signal peptide" evidence="7">
    <location>
        <begin position="1"/>
        <end position="16"/>
    </location>
</feature>
<name>A0ABW4Y6U8_9GAMM</name>
<reference evidence="9" key="1">
    <citation type="journal article" date="2019" name="Int. J. Syst. Evol. Microbiol.">
        <title>The Global Catalogue of Microorganisms (GCM) 10K type strain sequencing project: providing services to taxonomists for standard genome sequencing and annotation.</title>
        <authorList>
            <consortium name="The Broad Institute Genomics Platform"/>
            <consortium name="The Broad Institute Genome Sequencing Center for Infectious Disease"/>
            <person name="Wu L."/>
            <person name="Ma J."/>
        </authorList>
    </citation>
    <scope>NUCLEOTIDE SEQUENCE [LARGE SCALE GENOMIC DNA]</scope>
    <source>
        <strain evidence="9">KACC 12597</strain>
    </source>
</reference>
<evidence type="ECO:0000256" key="1">
    <source>
        <dbReference type="ARBA" id="ARBA00010296"/>
    </source>
</evidence>
<keyword evidence="9" id="KW-1185">Reference proteome</keyword>
<evidence type="ECO:0000256" key="2">
    <source>
        <dbReference type="ARBA" id="ARBA00022475"/>
    </source>
</evidence>
<evidence type="ECO:0000313" key="8">
    <source>
        <dbReference type="EMBL" id="MFD2110741.1"/>
    </source>
</evidence>
<comment type="caution">
    <text evidence="8">The sequence shown here is derived from an EMBL/GenBank/DDBJ whole genome shotgun (WGS) entry which is preliminary data.</text>
</comment>